<gene>
    <name evidence="14" type="primary">bioF</name>
    <name evidence="14" type="ORF">ICMP_477</name>
</gene>
<dbReference type="KEGG" id="icp:ICMP_477"/>
<dbReference type="InterPro" id="IPR015424">
    <property type="entry name" value="PyrdxlP-dep_Trfase"/>
</dbReference>
<dbReference type="STRING" id="476281.ICMP_477"/>
<dbReference type="EMBL" id="AP010872">
    <property type="protein sequence ID" value="BAH83328.1"/>
    <property type="molecule type" value="Genomic_DNA"/>
</dbReference>
<evidence type="ECO:0000256" key="8">
    <source>
        <dbReference type="ARBA" id="ARBA00022898"/>
    </source>
</evidence>
<dbReference type="SUPFAM" id="SSF53383">
    <property type="entry name" value="PLP-dependent transferases"/>
    <property type="match status" value="1"/>
</dbReference>
<evidence type="ECO:0000256" key="4">
    <source>
        <dbReference type="ARBA" id="ARBA00011738"/>
    </source>
</evidence>
<keyword evidence="6" id="KW-0808">Transferase</keyword>
<dbReference type="GO" id="GO:0008710">
    <property type="term" value="F:8-amino-7-oxononanoate synthase activity"/>
    <property type="evidence" value="ECO:0007669"/>
    <property type="project" value="UniProtKB-EC"/>
</dbReference>
<dbReference type="Proteomes" id="UP000061704">
    <property type="component" value="Chromosome"/>
</dbReference>
<evidence type="ECO:0000256" key="12">
    <source>
        <dbReference type="RuleBase" id="RU003693"/>
    </source>
</evidence>
<comment type="cofactor">
    <cofactor evidence="1 12">
        <name>pyridoxal 5'-phosphate</name>
        <dbReference type="ChEBI" id="CHEBI:597326"/>
    </cofactor>
</comment>
<dbReference type="InterPro" id="IPR001917">
    <property type="entry name" value="Aminotrans_II_pyridoxalP_BS"/>
</dbReference>
<dbReference type="Pfam" id="PF00155">
    <property type="entry name" value="Aminotran_1_2"/>
    <property type="match status" value="1"/>
</dbReference>
<dbReference type="GO" id="GO:0009102">
    <property type="term" value="P:biotin biosynthetic process"/>
    <property type="evidence" value="ECO:0007669"/>
    <property type="project" value="UniProtKB-KW"/>
</dbReference>
<dbReference type="PANTHER" id="PTHR13693">
    <property type="entry name" value="CLASS II AMINOTRANSFERASE/8-AMINO-7-OXONONANOATE SYNTHASE"/>
    <property type="match status" value="1"/>
</dbReference>
<dbReference type="Gene3D" id="3.90.1150.10">
    <property type="entry name" value="Aspartate Aminotransferase, domain 1"/>
    <property type="match status" value="1"/>
</dbReference>
<evidence type="ECO:0000256" key="11">
    <source>
        <dbReference type="ARBA" id="ARBA00047715"/>
    </source>
</evidence>
<dbReference type="PROSITE" id="PS00599">
    <property type="entry name" value="AA_TRANSFER_CLASS_2"/>
    <property type="match status" value="1"/>
</dbReference>
<dbReference type="GO" id="GO:0030170">
    <property type="term" value="F:pyridoxal phosphate binding"/>
    <property type="evidence" value="ECO:0007669"/>
    <property type="project" value="InterPro"/>
</dbReference>
<evidence type="ECO:0000313" key="15">
    <source>
        <dbReference type="Proteomes" id="UP000061704"/>
    </source>
</evidence>
<evidence type="ECO:0000256" key="2">
    <source>
        <dbReference type="ARBA" id="ARBA00004746"/>
    </source>
</evidence>
<comment type="subunit">
    <text evidence="4">Homodimer.</text>
</comment>
<keyword evidence="7" id="KW-0093">Biotin biosynthesis</keyword>
<comment type="pathway">
    <text evidence="2">Cofactor biosynthesis; biotin biosynthesis.</text>
</comment>
<proteinExistence type="inferred from homology"/>
<evidence type="ECO:0000313" key="14">
    <source>
        <dbReference type="EMBL" id="BAH83328.1"/>
    </source>
</evidence>
<accession>C5WDC2</accession>
<comment type="similarity">
    <text evidence="3">Belongs to the class-II pyridoxal-phosphate-dependent aminotransferase family. BioF subfamily.</text>
</comment>
<protein>
    <recommendedName>
        <fullName evidence="5">8-amino-7-oxononanoate synthase</fullName>
        <ecNumber evidence="5">2.3.1.47</ecNumber>
    </recommendedName>
    <alternativeName>
        <fullName evidence="9">7-keto-8-amino-pelargonic acid synthase</fullName>
    </alternativeName>
    <alternativeName>
        <fullName evidence="10">8-amino-7-ketopelargonate synthase</fullName>
    </alternativeName>
</protein>
<evidence type="ECO:0000256" key="6">
    <source>
        <dbReference type="ARBA" id="ARBA00022679"/>
    </source>
</evidence>
<dbReference type="AlphaFoldDB" id="C5WDC2"/>
<evidence type="ECO:0000256" key="7">
    <source>
        <dbReference type="ARBA" id="ARBA00022756"/>
    </source>
</evidence>
<evidence type="ECO:0000256" key="3">
    <source>
        <dbReference type="ARBA" id="ARBA00010008"/>
    </source>
</evidence>
<evidence type="ECO:0000256" key="5">
    <source>
        <dbReference type="ARBA" id="ARBA00013187"/>
    </source>
</evidence>
<keyword evidence="15" id="KW-1185">Reference proteome</keyword>
<dbReference type="InterPro" id="IPR015421">
    <property type="entry name" value="PyrdxlP-dep_Trfase_major"/>
</dbReference>
<dbReference type="InterPro" id="IPR050087">
    <property type="entry name" value="AON_synthase_class-II"/>
</dbReference>
<evidence type="ECO:0000256" key="1">
    <source>
        <dbReference type="ARBA" id="ARBA00001933"/>
    </source>
</evidence>
<evidence type="ECO:0000256" key="9">
    <source>
        <dbReference type="ARBA" id="ARBA00032610"/>
    </source>
</evidence>
<evidence type="ECO:0000259" key="13">
    <source>
        <dbReference type="Pfam" id="PF00155"/>
    </source>
</evidence>
<evidence type="ECO:0000256" key="10">
    <source>
        <dbReference type="ARBA" id="ARBA00033381"/>
    </source>
</evidence>
<sequence length="384" mass="42798">MMSWSERINKELSIRLSMDALRQRPIIEYNTTRWLISKGRKYLNFSSNDYLGLSQNPMIIEHWQQGAELGAGTGASVQVIGYRLQQFQLEQDLAKWLDYPCALLFNSGFIANQACIYLLARKRDRIIADKLCHASLIEAASYSPAKLYRFNHNRLDSLVSHLNKPCLGNTLVATEGIFSMDGDQSPLIDIAYQTHCQNSWLLVDDAHGIGVIGEGGKGSCWQHKVKPNILIVTFGKAFGVSGAAVLCNEATAEYFNQFSRHLIYSTAMPPAQVAALQAALRKIQEGDGLRKKLKQHIAHFRAGAKSLPWLLKQSTSAIQPLVVGKNSLALYLAYRLRLAGFWITAIRPPTVPVGTSRLRITLTAAHELEDIDRLLEALHEVASK</sequence>
<dbReference type="Gene3D" id="3.40.640.10">
    <property type="entry name" value="Type I PLP-dependent aspartate aminotransferase-like (Major domain)"/>
    <property type="match status" value="1"/>
</dbReference>
<comment type="catalytic activity">
    <reaction evidence="11">
        <text>6-carboxyhexanoyl-[ACP] + L-alanine + H(+) = (8S)-8-amino-7-oxononanoate + holo-[ACP] + CO2</text>
        <dbReference type="Rhea" id="RHEA:42288"/>
        <dbReference type="Rhea" id="RHEA-COMP:9685"/>
        <dbReference type="Rhea" id="RHEA-COMP:9955"/>
        <dbReference type="ChEBI" id="CHEBI:15378"/>
        <dbReference type="ChEBI" id="CHEBI:16526"/>
        <dbReference type="ChEBI" id="CHEBI:57972"/>
        <dbReference type="ChEBI" id="CHEBI:64479"/>
        <dbReference type="ChEBI" id="CHEBI:78846"/>
        <dbReference type="ChEBI" id="CHEBI:149468"/>
        <dbReference type="EC" id="2.3.1.47"/>
    </reaction>
</comment>
<organism evidence="14 15">
    <name type="scientific">Candidatus Ishikawaella capsulata Mpkobe</name>
    <dbReference type="NCBI Taxonomy" id="476281"/>
    <lineage>
        <taxon>Bacteria</taxon>
        <taxon>Pseudomonadati</taxon>
        <taxon>Pseudomonadota</taxon>
        <taxon>Gammaproteobacteria</taxon>
        <taxon>Enterobacterales</taxon>
        <taxon>Enterobacteriaceae</taxon>
        <taxon>Candidatus Ishikawella</taxon>
    </lineage>
</organism>
<dbReference type="InterPro" id="IPR004839">
    <property type="entry name" value="Aminotransferase_I/II_large"/>
</dbReference>
<name>C5WDC2_9ENTR</name>
<feature type="domain" description="Aminotransferase class I/classII large" evidence="13">
    <location>
        <begin position="41"/>
        <end position="378"/>
    </location>
</feature>
<dbReference type="HOGENOM" id="CLU_015846_11_2_6"/>
<dbReference type="PANTHER" id="PTHR13693:SF100">
    <property type="entry name" value="8-AMINO-7-OXONONANOATE SYNTHASE"/>
    <property type="match status" value="1"/>
</dbReference>
<dbReference type="EC" id="2.3.1.47" evidence="5"/>
<dbReference type="InterPro" id="IPR015422">
    <property type="entry name" value="PyrdxlP-dep_Trfase_small"/>
</dbReference>
<keyword evidence="8 12" id="KW-0663">Pyridoxal phosphate</keyword>
<reference evidence="14 15" key="1">
    <citation type="journal article" date="2011" name="Genome Biol. Evol.">
        <title>Reductive evolution of bacterial genome in insect gut environment.</title>
        <authorList>
            <person name="Nikoh N."/>
            <person name="Hosokawa T."/>
            <person name="Ohshima K."/>
            <person name="Hattori M."/>
            <person name="Fukatsu T."/>
        </authorList>
    </citation>
    <scope>NUCLEOTIDE SEQUENCE [LARGE SCALE GENOMIC DNA]</scope>
    <source>
        <strain evidence="14 15">Mpkobe</strain>
    </source>
</reference>